<keyword evidence="1 3" id="KW-0479">Metal-binding</keyword>
<dbReference type="FunCoup" id="A0A540VIR8">
    <property type="interactions" value="507"/>
</dbReference>
<keyword evidence="5" id="KW-0645">Protease</keyword>
<dbReference type="Gene3D" id="3.90.230.10">
    <property type="entry name" value="Creatinase/methionine aminopeptidase superfamily"/>
    <property type="match status" value="1"/>
</dbReference>
<evidence type="ECO:0000313" key="5">
    <source>
        <dbReference type="EMBL" id="TQE96668.1"/>
    </source>
</evidence>
<dbReference type="GO" id="GO:0004177">
    <property type="term" value="F:aminopeptidase activity"/>
    <property type="evidence" value="ECO:0007669"/>
    <property type="project" value="UniProtKB-KW"/>
</dbReference>
<evidence type="ECO:0000313" key="6">
    <source>
        <dbReference type="Proteomes" id="UP000317371"/>
    </source>
</evidence>
<dbReference type="SUPFAM" id="SSF53092">
    <property type="entry name" value="Creatinase/prolidase N-terminal domain"/>
    <property type="match status" value="1"/>
</dbReference>
<comment type="similarity">
    <text evidence="3">Belongs to the peptidase M24B family.</text>
</comment>
<dbReference type="Proteomes" id="UP000317371">
    <property type="component" value="Unassembled WGS sequence"/>
</dbReference>
<dbReference type="GO" id="GO:0046872">
    <property type="term" value="F:metal ion binding"/>
    <property type="evidence" value="ECO:0007669"/>
    <property type="project" value="UniProtKB-KW"/>
</dbReference>
<keyword evidence="5" id="KW-0031">Aminopeptidase</keyword>
<protein>
    <submittedName>
        <fullName evidence="5">Aminopeptidase P family protein</fullName>
    </submittedName>
</protein>
<dbReference type="PROSITE" id="PS00491">
    <property type="entry name" value="PROLINE_PEPTIDASE"/>
    <property type="match status" value="1"/>
</dbReference>
<dbReference type="InterPro" id="IPR001131">
    <property type="entry name" value="Peptidase_M24B_aminopep-P_CS"/>
</dbReference>
<evidence type="ECO:0000256" key="2">
    <source>
        <dbReference type="ARBA" id="ARBA00022801"/>
    </source>
</evidence>
<sequence length="411" mass="45790">MKADLDRLMEERNLDGLMVLGDSTGNKVLNYLTGGAHLERALVVKRRQGPLTLLHGSMERDTAARTGLHLVDRDATYNMYRLLEKHQGNRLAAMVDFLYQVMQDQGLAGRIGVYGTMDAGAAFVLLRQLQAIAPELEIVGEYEDSLFALARETKDEWELDQLREAGRLTCLIMGETQEFIQGHQARNGVVQNRDGEPLTIGAVKAFIRSRLAFHGLREDHETIFSQGRDAGVPHNSGDPAAPLRLGQSIVFDFFPVTASGYFHDITRTWSLGYATDEVWEAWAQCKEIFDRVMASLAVGQPCREPQLMTCDYFEAKGHPTVRSQPGTREGYVHSLGHGIGLDIHEEPRLSHVVGNDTVFQPGHVFSVEPGLYYPERGFGVRIEDSVAFNQAGELEYLSNYPYDLVIPIPGA</sequence>
<accession>A0A540VIR8</accession>
<feature type="domain" description="Peptidase M24" evidence="4">
    <location>
        <begin position="161"/>
        <end position="387"/>
    </location>
</feature>
<dbReference type="PANTHER" id="PTHR46112">
    <property type="entry name" value="AMINOPEPTIDASE"/>
    <property type="match status" value="1"/>
</dbReference>
<dbReference type="InterPro" id="IPR036005">
    <property type="entry name" value="Creatinase/aminopeptidase-like"/>
</dbReference>
<dbReference type="SUPFAM" id="SSF55920">
    <property type="entry name" value="Creatinase/aminopeptidase"/>
    <property type="match status" value="1"/>
</dbReference>
<gene>
    <name evidence="5" type="ORF">FKZ61_07195</name>
</gene>
<evidence type="ECO:0000256" key="1">
    <source>
        <dbReference type="ARBA" id="ARBA00022723"/>
    </source>
</evidence>
<keyword evidence="2" id="KW-0378">Hydrolase</keyword>
<dbReference type="RefSeq" id="WP_141609410.1">
    <property type="nucleotide sequence ID" value="NZ_VIGC02000007.1"/>
</dbReference>
<dbReference type="PANTHER" id="PTHR46112:SF2">
    <property type="entry name" value="XAA-PRO AMINOPEPTIDASE P-RELATED"/>
    <property type="match status" value="1"/>
</dbReference>
<dbReference type="InterPro" id="IPR029149">
    <property type="entry name" value="Creatin/AminoP/Spt16_N"/>
</dbReference>
<dbReference type="InterPro" id="IPR050659">
    <property type="entry name" value="Peptidase_M24B"/>
</dbReference>
<reference evidence="5 6" key="1">
    <citation type="submission" date="2019-06" db="EMBL/GenBank/DDBJ databases">
        <title>Genome sequence of Litorilinea aerophila BAA-2444.</title>
        <authorList>
            <person name="Maclea K.S."/>
            <person name="Maurais E.G."/>
            <person name="Iannazzi L.C."/>
        </authorList>
    </citation>
    <scope>NUCLEOTIDE SEQUENCE [LARGE SCALE GENOMIC DNA]</scope>
    <source>
        <strain evidence="5 6">ATCC BAA-2444</strain>
    </source>
</reference>
<dbReference type="InParanoid" id="A0A540VIR8"/>
<evidence type="ECO:0000256" key="3">
    <source>
        <dbReference type="RuleBase" id="RU000590"/>
    </source>
</evidence>
<proteinExistence type="inferred from homology"/>
<name>A0A540VIR8_9CHLR</name>
<organism evidence="5 6">
    <name type="scientific">Litorilinea aerophila</name>
    <dbReference type="NCBI Taxonomy" id="1204385"/>
    <lineage>
        <taxon>Bacteria</taxon>
        <taxon>Bacillati</taxon>
        <taxon>Chloroflexota</taxon>
        <taxon>Caldilineae</taxon>
        <taxon>Caldilineales</taxon>
        <taxon>Caldilineaceae</taxon>
        <taxon>Litorilinea</taxon>
    </lineage>
</organism>
<dbReference type="InterPro" id="IPR000994">
    <property type="entry name" value="Pept_M24"/>
</dbReference>
<keyword evidence="6" id="KW-1185">Reference proteome</keyword>
<dbReference type="Pfam" id="PF00557">
    <property type="entry name" value="Peptidase_M24"/>
    <property type="match status" value="1"/>
</dbReference>
<dbReference type="CDD" id="cd01066">
    <property type="entry name" value="APP_MetAP"/>
    <property type="match status" value="1"/>
</dbReference>
<dbReference type="EMBL" id="VIGC01000007">
    <property type="protein sequence ID" value="TQE96668.1"/>
    <property type="molecule type" value="Genomic_DNA"/>
</dbReference>
<dbReference type="OrthoDB" id="9761809at2"/>
<dbReference type="AlphaFoldDB" id="A0A540VIR8"/>
<evidence type="ECO:0000259" key="4">
    <source>
        <dbReference type="Pfam" id="PF00557"/>
    </source>
</evidence>
<comment type="caution">
    <text evidence="5">The sequence shown here is derived from an EMBL/GenBank/DDBJ whole genome shotgun (WGS) entry which is preliminary data.</text>
</comment>